<dbReference type="GO" id="GO:0005739">
    <property type="term" value="C:mitochondrion"/>
    <property type="evidence" value="ECO:0007669"/>
    <property type="project" value="UniProtKB-ARBA"/>
</dbReference>
<feature type="domain" description="Dehydrogenase E1 component" evidence="5">
    <location>
        <begin position="691"/>
        <end position="969"/>
    </location>
</feature>
<evidence type="ECO:0000256" key="3">
    <source>
        <dbReference type="ARBA" id="ARBA00061659"/>
    </source>
</evidence>
<feature type="repeat" description="PPR" evidence="4">
    <location>
        <begin position="268"/>
        <end position="302"/>
    </location>
</feature>
<sequence>MDLDLHSLVRVLQSCNTHRSIHLGRQLHLLVLKTGLLNSPLTIGNRLLQMYVRCGSLSDAWKLFGDMPEKNCFSWNTMIEGYMKSGNKERSLELFGSMPQKNDFSWSVVVSGFAKAGELEVARSLFNDMPRKDGVTWNSMIHGYARNGCATEAVKLFKDLSSDPFEVQYRDTFILATVIGACSNLAALDCGKQIHARIVIDGVKFDSVLSSSLINMYGKCGYPDTASHVLNLLKEPDDFSISALISGYANCGRMSDARRIFDNKSNPCVVLWNSLISGYVYSDEEIEALVLFNQMRRNGVQEDYSTLSSVLSASSSLGILGHCIQMHTHACKVGVIDDVVVSSALLDAYSKCRSPYDACKLFGELKVHDTILLNLMISVYSSCGRIEDARWIFRTMPKRTLISWNSMIVALSQNGSPIEALNLFCEMNKMDLRMDRFSLASVISACASISSLELGEQAFTKAIILGLESDQIISTSLVDFYCKCGFVENGRRLFDGIMKSDEISWNSMLMGYATNGHGIEALTLFNEMMQAGVRPTDITFTAVLSACDHCGLLDDGRKWFYKMESDYHIDPGIEHFCCMVDLLSRAGCLEEAIDLIEQMPFKADASMWSSVLRGCVAHGDKYLGKKVAERIIMLDPENSGAYVQLSSVFATSEDWEGSAEVRNLMRNKQIQKNPGKQGSGSKDVQLHGHPPMMDNIFYEAQRQGRISFYLTTSGEEAINIASAAALTADDLVLPQYREPGVLLWRGFTLQDFANQCFGNKADSGKARQMPIHYASKILNYFAVSSPMATQLPQAVGVAYSLKMEGKNACVATYCGDGGSSEGDFHAALNFAAVMEAPVLFICRNNGWAISTPIEDQFRSDGLVVRGRAYGIRSIRVDGNDALAVYNAIHTAREMAISKQRPLLVEALTYRVGHHSTSDDSTKYRPLDEIEYWKKARDPVNRLRKWVEGNGWWNEKYESELRSSIRKQVDIIAIDFSEKLPFRLKLPMVKAAIERGVYFEITYSDLISDVRTRRQMISNAKLLVDWTRGKNLILSSAAPSVNDIRGPNDVANLSSLLGLSMERAKAAISKNCRILVAKSLRKKQFYKEAIRVEVISAGGQLDSTKSLSGDWLKWDPISSCEGDLLLEDMAKSFSASSEASKTVKAIDFTSVIDSMPSLGFQVKALISQTEAVPQPPDDGKTLLAATEVVEVPTAAGGQPEQLDRLDIVLRPD</sequence>
<feature type="repeat" description="PPR" evidence="4">
    <location>
        <begin position="71"/>
        <end position="105"/>
    </location>
</feature>
<feature type="repeat" description="PPR" evidence="4">
    <location>
        <begin position="400"/>
        <end position="434"/>
    </location>
</feature>
<comment type="caution">
    <text evidence="6">The sequence shown here is derived from an EMBL/GenBank/DDBJ whole genome shotgun (WGS) entry which is preliminary data.</text>
</comment>
<proteinExistence type="inferred from homology"/>
<dbReference type="InterPro" id="IPR046848">
    <property type="entry name" value="E_motif"/>
</dbReference>
<dbReference type="GO" id="GO:0016624">
    <property type="term" value="F:oxidoreductase activity, acting on the aldehyde or oxo group of donors, disulfide as acceptor"/>
    <property type="evidence" value="ECO:0007669"/>
    <property type="project" value="InterPro"/>
</dbReference>
<dbReference type="SUPFAM" id="SSF52518">
    <property type="entry name" value="Thiamin diphosphate-binding fold (THDP-binding)"/>
    <property type="match status" value="1"/>
</dbReference>
<organism evidence="6 7">
    <name type="scientific">Morella rubra</name>
    <name type="common">Chinese bayberry</name>
    <dbReference type="NCBI Taxonomy" id="262757"/>
    <lineage>
        <taxon>Eukaryota</taxon>
        <taxon>Viridiplantae</taxon>
        <taxon>Streptophyta</taxon>
        <taxon>Embryophyta</taxon>
        <taxon>Tracheophyta</taxon>
        <taxon>Spermatophyta</taxon>
        <taxon>Magnoliopsida</taxon>
        <taxon>eudicotyledons</taxon>
        <taxon>Gunneridae</taxon>
        <taxon>Pentapetalae</taxon>
        <taxon>rosids</taxon>
        <taxon>fabids</taxon>
        <taxon>Fagales</taxon>
        <taxon>Myricaceae</taxon>
        <taxon>Morella</taxon>
    </lineage>
</organism>
<dbReference type="InterPro" id="IPR029061">
    <property type="entry name" value="THDP-binding"/>
</dbReference>
<dbReference type="PANTHER" id="PTHR47926">
    <property type="entry name" value="PENTATRICOPEPTIDE REPEAT-CONTAINING PROTEIN"/>
    <property type="match status" value="1"/>
</dbReference>
<dbReference type="PROSITE" id="PS51375">
    <property type="entry name" value="PPR"/>
    <property type="match status" value="6"/>
</dbReference>
<dbReference type="GO" id="GO:0003723">
    <property type="term" value="F:RNA binding"/>
    <property type="evidence" value="ECO:0007669"/>
    <property type="project" value="InterPro"/>
</dbReference>
<name>A0A6A1WTC1_9ROSI</name>
<dbReference type="InterPro" id="IPR016195">
    <property type="entry name" value="Pol/histidinol_Pase-like"/>
</dbReference>
<dbReference type="GO" id="GO:0008033">
    <property type="term" value="P:tRNA processing"/>
    <property type="evidence" value="ECO:0007669"/>
    <property type="project" value="UniProtKB-KW"/>
</dbReference>
<dbReference type="NCBIfam" id="TIGR00756">
    <property type="entry name" value="PPR"/>
    <property type="match status" value="6"/>
</dbReference>
<dbReference type="InterPro" id="IPR011990">
    <property type="entry name" value="TPR-like_helical_dom_sf"/>
</dbReference>
<evidence type="ECO:0000256" key="4">
    <source>
        <dbReference type="PROSITE-ProRule" id="PRU00708"/>
    </source>
</evidence>
<dbReference type="InterPro" id="IPR002885">
    <property type="entry name" value="PPR_rpt"/>
</dbReference>
<feature type="repeat" description="PPR" evidence="4">
    <location>
        <begin position="369"/>
        <end position="399"/>
    </location>
</feature>
<dbReference type="Pfam" id="PF01535">
    <property type="entry name" value="PPR"/>
    <property type="match status" value="12"/>
</dbReference>
<dbReference type="CDD" id="cd02000">
    <property type="entry name" value="TPP_E1_PDC_ADC_BCADC"/>
    <property type="match status" value="1"/>
</dbReference>
<feature type="repeat" description="PPR" evidence="4">
    <location>
        <begin position="501"/>
        <end position="535"/>
    </location>
</feature>
<dbReference type="Gene3D" id="3.40.50.970">
    <property type="match status" value="1"/>
</dbReference>
<dbReference type="Pfam" id="PF20431">
    <property type="entry name" value="E_motif"/>
    <property type="match status" value="1"/>
</dbReference>
<dbReference type="Gene3D" id="1.25.40.10">
    <property type="entry name" value="Tetratricopeptide repeat domain"/>
    <property type="match status" value="4"/>
</dbReference>
<dbReference type="PANTHER" id="PTHR47926:SF392">
    <property type="entry name" value="PENTATRICOPEPTIDE REPEAT-CONTAINING PROTEIN"/>
    <property type="match status" value="1"/>
</dbReference>
<dbReference type="OrthoDB" id="772568at2759"/>
<evidence type="ECO:0000256" key="2">
    <source>
        <dbReference type="ARBA" id="ARBA00023002"/>
    </source>
</evidence>
<evidence type="ECO:0000259" key="5">
    <source>
        <dbReference type="Pfam" id="PF00676"/>
    </source>
</evidence>
<dbReference type="Proteomes" id="UP000516437">
    <property type="component" value="Chromosome 1"/>
</dbReference>
<dbReference type="AlphaFoldDB" id="A0A6A1WTC1"/>
<dbReference type="FunFam" id="3.40.50.970:FF:000108">
    <property type="entry name" value="2-oxoisovalerate dehydrogenase subunit alpha"/>
    <property type="match status" value="1"/>
</dbReference>
<dbReference type="EMBL" id="RXIC02000019">
    <property type="protein sequence ID" value="KAB1227048.1"/>
    <property type="molecule type" value="Genomic_DNA"/>
</dbReference>
<keyword evidence="7" id="KW-1185">Reference proteome</keyword>
<dbReference type="FunFam" id="1.25.40.10:FF:000797">
    <property type="entry name" value="Pentatricopeptide repeat-containing protein chloroplastic"/>
    <property type="match status" value="1"/>
</dbReference>
<accession>A0A6A1WTC1</accession>
<dbReference type="SUPFAM" id="SSF89550">
    <property type="entry name" value="PHP domain-like"/>
    <property type="match status" value="1"/>
</dbReference>
<dbReference type="Pfam" id="PF13041">
    <property type="entry name" value="PPR_2"/>
    <property type="match status" value="1"/>
</dbReference>
<evidence type="ECO:0000256" key="1">
    <source>
        <dbReference type="ARBA" id="ARBA00022737"/>
    </source>
</evidence>
<dbReference type="Pfam" id="PF00676">
    <property type="entry name" value="E1_dh"/>
    <property type="match status" value="1"/>
</dbReference>
<reference evidence="6 7" key="1">
    <citation type="journal article" date="2019" name="Plant Biotechnol. J.">
        <title>The red bayberry genome and genetic basis of sex determination.</title>
        <authorList>
            <person name="Jia H.M."/>
            <person name="Jia H.J."/>
            <person name="Cai Q.L."/>
            <person name="Wang Y."/>
            <person name="Zhao H.B."/>
            <person name="Yang W.F."/>
            <person name="Wang G.Y."/>
            <person name="Li Y.H."/>
            <person name="Zhan D.L."/>
            <person name="Shen Y.T."/>
            <person name="Niu Q.F."/>
            <person name="Chang L."/>
            <person name="Qiu J."/>
            <person name="Zhao L."/>
            <person name="Xie H.B."/>
            <person name="Fu W.Y."/>
            <person name="Jin J."/>
            <person name="Li X.W."/>
            <person name="Jiao Y."/>
            <person name="Zhou C.C."/>
            <person name="Tu T."/>
            <person name="Chai C.Y."/>
            <person name="Gao J.L."/>
            <person name="Fan L.J."/>
            <person name="van de Weg E."/>
            <person name="Wang J.Y."/>
            <person name="Gao Z.S."/>
        </authorList>
    </citation>
    <scope>NUCLEOTIDE SEQUENCE [LARGE SCALE GENOMIC DNA]</scope>
    <source>
        <tissue evidence="6">Leaves</tissue>
    </source>
</reference>
<evidence type="ECO:0000313" key="7">
    <source>
        <dbReference type="Proteomes" id="UP000516437"/>
    </source>
</evidence>
<evidence type="ECO:0000313" key="6">
    <source>
        <dbReference type="EMBL" id="KAB1227048.1"/>
    </source>
</evidence>
<feature type="repeat" description="PPR" evidence="4">
    <location>
        <begin position="133"/>
        <end position="167"/>
    </location>
</feature>
<dbReference type="InterPro" id="IPR001017">
    <property type="entry name" value="DH_E1"/>
</dbReference>
<keyword evidence="1" id="KW-0677">Repeat</keyword>
<dbReference type="InterPro" id="IPR046960">
    <property type="entry name" value="PPR_At4g14850-like_plant"/>
</dbReference>
<dbReference type="GO" id="GO:0009451">
    <property type="term" value="P:RNA modification"/>
    <property type="evidence" value="ECO:0007669"/>
    <property type="project" value="InterPro"/>
</dbReference>
<keyword evidence="2" id="KW-0560">Oxidoreductase</keyword>
<protein>
    <recommendedName>
        <fullName evidence="5">Dehydrogenase E1 component domain-containing protein</fullName>
    </recommendedName>
</protein>
<dbReference type="FunFam" id="1.25.40.10:FF:000205">
    <property type="entry name" value="Pentatricopeptide repeat-containing protein, mitochondrial"/>
    <property type="match status" value="1"/>
</dbReference>
<gene>
    <name evidence="6" type="ORF">CJ030_MR1G014930</name>
</gene>
<comment type="similarity">
    <text evidence="3">Belongs to the PPR family. PCMP-E subfamily.</text>
</comment>